<dbReference type="InterPro" id="IPR000259">
    <property type="entry name" value="Adhesion_dom_fimbrial"/>
</dbReference>
<dbReference type="GO" id="GO:0009289">
    <property type="term" value="C:pilus"/>
    <property type="evidence" value="ECO:0007669"/>
    <property type="project" value="InterPro"/>
</dbReference>
<dbReference type="Proteomes" id="UP000644140">
    <property type="component" value="Chromosome"/>
</dbReference>
<reference evidence="2" key="1">
    <citation type="submission" date="2022-02" db="EMBL/GenBank/DDBJ databases">
        <title>Characterization of Tn125 harboring carbapenem-resistant Acinetobacter bereziniae clinical isolates.</title>
        <authorList>
            <person name="Wong N.-K."/>
            <person name="Pan Q."/>
        </authorList>
    </citation>
    <scope>NUCLEOTIDE SEQUENCE</scope>
    <source>
        <strain evidence="2">GD03393</strain>
    </source>
</reference>
<dbReference type="Gene3D" id="2.60.40.1090">
    <property type="entry name" value="Fimbrial-type adhesion domain"/>
    <property type="match status" value="1"/>
</dbReference>
<feature type="domain" description="Fimbrial-type adhesion" evidence="1">
    <location>
        <begin position="36"/>
        <end position="179"/>
    </location>
</feature>
<dbReference type="STRING" id="106648.GCA_000753985_03850"/>
<organism evidence="2 3">
    <name type="scientific">Acinetobacter bereziniae</name>
    <name type="common">Acinetobacter genomosp. 10</name>
    <dbReference type="NCBI Taxonomy" id="106648"/>
    <lineage>
        <taxon>Bacteria</taxon>
        <taxon>Pseudomonadati</taxon>
        <taxon>Pseudomonadota</taxon>
        <taxon>Gammaproteobacteria</taxon>
        <taxon>Moraxellales</taxon>
        <taxon>Moraxellaceae</taxon>
        <taxon>Acinetobacter</taxon>
    </lineage>
</organism>
<evidence type="ECO:0000313" key="3">
    <source>
        <dbReference type="Proteomes" id="UP000644140"/>
    </source>
</evidence>
<dbReference type="InterPro" id="IPR008966">
    <property type="entry name" value="Adhesion_dom_sf"/>
</dbReference>
<protein>
    <submittedName>
        <fullName evidence="2">Fimbrial protein</fullName>
    </submittedName>
</protein>
<evidence type="ECO:0000313" key="2">
    <source>
        <dbReference type="EMBL" id="UUN98930.1"/>
    </source>
</evidence>
<proteinExistence type="predicted"/>
<accession>A0A0A8TKG6</accession>
<dbReference type="InterPro" id="IPR050263">
    <property type="entry name" value="Bact_Fimbrial_Adh_Pro"/>
</dbReference>
<dbReference type="SUPFAM" id="SSF49401">
    <property type="entry name" value="Bacterial adhesins"/>
    <property type="match status" value="1"/>
</dbReference>
<dbReference type="Pfam" id="PF00419">
    <property type="entry name" value="Fimbrial"/>
    <property type="match status" value="1"/>
</dbReference>
<dbReference type="PANTHER" id="PTHR33420">
    <property type="entry name" value="FIMBRIAL SUBUNIT ELFA-RELATED"/>
    <property type="match status" value="1"/>
</dbReference>
<dbReference type="eggNOG" id="COG3539">
    <property type="taxonomic scope" value="Bacteria"/>
</dbReference>
<evidence type="ECO:0000259" key="1">
    <source>
        <dbReference type="Pfam" id="PF00419"/>
    </source>
</evidence>
<sequence length="180" mass="19553">MQNLSKYIISVMSVFYLSYSLTANANNIKLDAINLNLSGTVTEKTCGVLSTAQDKKIELGTIRLGKGMYKDDRSPRVQIPFDVSSCPANGLVTITFTGTNDTVDTQLLAIDNVPKKAKNVAIEISDKDKNRVVLGTKSKPITADANGNASLMFYANYIVTKDTAEPGIGNAKMQFSIQYE</sequence>
<gene>
    <name evidence="2" type="ORF">I9054_005625</name>
</gene>
<dbReference type="InterPro" id="IPR036937">
    <property type="entry name" value="Adhesion_dom_fimbrial_sf"/>
</dbReference>
<dbReference type="GO" id="GO:0043709">
    <property type="term" value="P:cell adhesion involved in single-species biofilm formation"/>
    <property type="evidence" value="ECO:0007669"/>
    <property type="project" value="TreeGrafter"/>
</dbReference>
<dbReference type="RefSeq" id="WP_042088389.1">
    <property type="nucleotide sequence ID" value="NZ_BKMA01000092.1"/>
</dbReference>
<dbReference type="AlphaFoldDB" id="A0A0A8TKG6"/>
<dbReference type="PANTHER" id="PTHR33420:SF4">
    <property type="entry name" value="FIMBRIAL-LIKE PROTEIN FIMF"/>
    <property type="match status" value="1"/>
</dbReference>
<dbReference type="EMBL" id="CP092085">
    <property type="protein sequence ID" value="UUN98930.1"/>
    <property type="molecule type" value="Genomic_DNA"/>
</dbReference>
<name>A0A0A8TKG6_ACIBZ</name>